<dbReference type="GO" id="GO:0000149">
    <property type="term" value="F:SNARE binding"/>
    <property type="evidence" value="ECO:0007669"/>
    <property type="project" value="TreeGrafter"/>
</dbReference>
<feature type="compositionally biased region" description="Polar residues" evidence="1">
    <location>
        <begin position="450"/>
        <end position="459"/>
    </location>
</feature>
<dbReference type="Proteomes" id="UP000192247">
    <property type="component" value="Unassembled WGS sequence"/>
</dbReference>
<feature type="compositionally biased region" description="Low complexity" evidence="1">
    <location>
        <begin position="593"/>
        <end position="603"/>
    </location>
</feature>
<organism evidence="3 4">
    <name type="scientific">Tropilaelaps mercedesae</name>
    <dbReference type="NCBI Taxonomy" id="418985"/>
    <lineage>
        <taxon>Eukaryota</taxon>
        <taxon>Metazoa</taxon>
        <taxon>Ecdysozoa</taxon>
        <taxon>Arthropoda</taxon>
        <taxon>Chelicerata</taxon>
        <taxon>Arachnida</taxon>
        <taxon>Acari</taxon>
        <taxon>Parasitiformes</taxon>
        <taxon>Mesostigmata</taxon>
        <taxon>Gamasina</taxon>
        <taxon>Dermanyssoidea</taxon>
        <taxon>Laelapidae</taxon>
        <taxon>Tropilaelaps</taxon>
    </lineage>
</organism>
<feature type="compositionally biased region" description="Low complexity" evidence="1">
    <location>
        <begin position="488"/>
        <end position="509"/>
    </location>
</feature>
<comment type="caution">
    <text evidence="3">The sequence shown here is derived from an EMBL/GenBank/DDBJ whole genome shotgun (WGS) entry which is preliminary data.</text>
</comment>
<evidence type="ECO:0000256" key="1">
    <source>
        <dbReference type="SAM" id="MobiDB-lite"/>
    </source>
</evidence>
<feature type="region of interest" description="Disordered" evidence="1">
    <location>
        <begin position="127"/>
        <end position="177"/>
    </location>
</feature>
<feature type="region of interest" description="Disordered" evidence="1">
    <location>
        <begin position="450"/>
        <end position="476"/>
    </location>
</feature>
<feature type="compositionally biased region" description="Acidic residues" evidence="1">
    <location>
        <begin position="464"/>
        <end position="476"/>
    </location>
</feature>
<accession>A0A1V9Y260</accession>
<dbReference type="GO" id="GO:0045022">
    <property type="term" value="P:early endosome to late endosome transport"/>
    <property type="evidence" value="ECO:0007669"/>
    <property type="project" value="TreeGrafter"/>
</dbReference>
<dbReference type="EMBL" id="MNPL01000711">
    <property type="protein sequence ID" value="OQR79773.1"/>
    <property type="molecule type" value="Genomic_DNA"/>
</dbReference>
<dbReference type="Gene3D" id="1.20.1050.80">
    <property type="entry name" value="VPS9 domain"/>
    <property type="match status" value="1"/>
</dbReference>
<dbReference type="PANTHER" id="PTHR24170:SF1">
    <property type="entry name" value="DOMAIN PROTEIN, PUTATIVE (AFU_ORTHOLOGUE AFUA_1G09870)-RELATED"/>
    <property type="match status" value="1"/>
</dbReference>
<dbReference type="GO" id="GO:0005085">
    <property type="term" value="F:guanyl-nucleotide exchange factor activity"/>
    <property type="evidence" value="ECO:0007669"/>
    <property type="project" value="TreeGrafter"/>
</dbReference>
<dbReference type="GO" id="GO:0005886">
    <property type="term" value="C:plasma membrane"/>
    <property type="evidence" value="ECO:0007669"/>
    <property type="project" value="TreeGrafter"/>
</dbReference>
<dbReference type="PANTHER" id="PTHR24170">
    <property type="entry name" value="ANKYRIN REPEAT DOMAIN-CONTAINING PROTEIN 27"/>
    <property type="match status" value="1"/>
</dbReference>
<evidence type="ECO:0000313" key="3">
    <source>
        <dbReference type="EMBL" id="OQR79773.1"/>
    </source>
</evidence>
<dbReference type="AlphaFoldDB" id="A0A1V9Y260"/>
<evidence type="ECO:0000313" key="4">
    <source>
        <dbReference type="Proteomes" id="UP000192247"/>
    </source>
</evidence>
<dbReference type="Pfam" id="PF02204">
    <property type="entry name" value="VPS9"/>
    <property type="match status" value="1"/>
</dbReference>
<dbReference type="GO" id="GO:0005770">
    <property type="term" value="C:late endosome"/>
    <property type="evidence" value="ECO:0007669"/>
    <property type="project" value="TreeGrafter"/>
</dbReference>
<feature type="compositionally biased region" description="Polar residues" evidence="1">
    <location>
        <begin position="128"/>
        <end position="147"/>
    </location>
</feature>
<dbReference type="InParanoid" id="A0A1V9Y260"/>
<dbReference type="SUPFAM" id="SSF109993">
    <property type="entry name" value="VPS9 domain"/>
    <property type="match status" value="1"/>
</dbReference>
<dbReference type="OrthoDB" id="411646at2759"/>
<name>A0A1V9Y260_9ACAR</name>
<feature type="compositionally biased region" description="Basic and acidic residues" evidence="1">
    <location>
        <begin position="156"/>
        <end position="165"/>
    </location>
</feature>
<dbReference type="GO" id="GO:0097422">
    <property type="term" value="C:tubular endosome"/>
    <property type="evidence" value="ECO:0007669"/>
    <property type="project" value="TreeGrafter"/>
</dbReference>
<dbReference type="InterPro" id="IPR051248">
    <property type="entry name" value="UPF0507/Ank_repeat_27"/>
</dbReference>
<gene>
    <name evidence="3" type="ORF">BIW11_05500</name>
</gene>
<sequence>MDADFQKRFEAELKCALRRRWMVLVPVDGSFPADNVDTAFVDYHIVRPSALYADHFEACCKTPTKRRNSTSAIRKPLIKWDKEKNILITSSGFPHVKQVRVLANELAYNESLQTYTILLISEPLHSVPKSSKQESPTGHAGGQSQCYRNDMLGNCRSRDDRRGGTMDDLTGLSEDAPAPLSHQEARTYLLSQSILAPTLRVIDEKVDYFNNTYVILPNFINDTVDKLKSISDTAIQVLTCNTSSDEAQLSSCIDNYVSGLAHHKVFGSVKSFCRIADADLERRLEFLRSSHVTVQALGVREETFHCELPQAIVELASLDSKYTPIDKLWCLRSTLRLVRLEVEEHARQSGAQLYYANEVPALTCDVLIPLVVLVMARSRPTHFASNIYYIDHFCGVKNDFSSFTITTFKAAIEFVRNFNGHGLEQGLSPRMLKKELSLVDLMEVTATINGSNNSSSSLTAEPKIDDEAEDESDEDSAAWGIEQQFLPQEGAQQQPQPQAEQSQGLQQSPLQRKSLVRNCQLRSLLGRVSSAGASGLSGGSAIGVDRKLEKITRLIEQQTLDFHSKEEEHLRRLDNNHSSKSSMCRSPYEPFPSSSSLNSSSNRRLSPACKCASTEQAGVRRQPKLPTVVGSISQLRYLKQVNLMAECSDEDDTWLRL</sequence>
<protein>
    <recommendedName>
        <fullName evidence="2">VPS9 domain-containing protein</fullName>
    </recommendedName>
</protein>
<feature type="region of interest" description="Disordered" evidence="1">
    <location>
        <begin position="488"/>
        <end position="510"/>
    </location>
</feature>
<dbReference type="InterPro" id="IPR037191">
    <property type="entry name" value="VPS9_dom_sf"/>
</dbReference>
<dbReference type="PROSITE" id="PS51205">
    <property type="entry name" value="VPS9"/>
    <property type="match status" value="1"/>
</dbReference>
<evidence type="ECO:0000259" key="2">
    <source>
        <dbReference type="PROSITE" id="PS51205"/>
    </source>
</evidence>
<proteinExistence type="predicted"/>
<reference evidence="3 4" key="1">
    <citation type="journal article" date="2017" name="Gigascience">
        <title>Draft genome of the honey bee ectoparasitic mite, Tropilaelaps mercedesae, is shaped by the parasitic life history.</title>
        <authorList>
            <person name="Dong X."/>
            <person name="Armstrong S.D."/>
            <person name="Xia D."/>
            <person name="Makepeace B.L."/>
            <person name="Darby A.C."/>
            <person name="Kadowaki T."/>
        </authorList>
    </citation>
    <scope>NUCLEOTIDE SEQUENCE [LARGE SCALE GENOMIC DNA]</scope>
    <source>
        <strain evidence="3">Wuxi-XJTLU</strain>
    </source>
</reference>
<keyword evidence="4" id="KW-1185">Reference proteome</keyword>
<dbReference type="GO" id="GO:0030133">
    <property type="term" value="C:transport vesicle"/>
    <property type="evidence" value="ECO:0007669"/>
    <property type="project" value="TreeGrafter"/>
</dbReference>
<dbReference type="STRING" id="418985.A0A1V9Y260"/>
<feature type="compositionally biased region" description="Basic and acidic residues" evidence="1">
    <location>
        <begin position="566"/>
        <end position="577"/>
    </location>
</feature>
<dbReference type="InterPro" id="IPR003123">
    <property type="entry name" value="VPS9"/>
</dbReference>
<dbReference type="GO" id="GO:0005769">
    <property type="term" value="C:early endosome"/>
    <property type="evidence" value="ECO:0007669"/>
    <property type="project" value="TreeGrafter"/>
</dbReference>
<feature type="domain" description="VPS9" evidence="2">
    <location>
        <begin position="274"/>
        <end position="424"/>
    </location>
</feature>
<feature type="region of interest" description="Disordered" evidence="1">
    <location>
        <begin position="566"/>
        <end position="603"/>
    </location>
</feature>